<dbReference type="EMBL" id="KV700133">
    <property type="protein sequence ID" value="OCF31599.1"/>
    <property type="molecule type" value="Genomic_DNA"/>
</dbReference>
<proteinExistence type="predicted"/>
<reference evidence="3" key="2">
    <citation type="submission" date="2013-12" db="EMBL/GenBank/DDBJ databases">
        <title>Evolution of pathogenesis and genome organization in the Tremellales.</title>
        <authorList>
            <person name="Cuomo C."/>
            <person name="Litvintseva A."/>
            <person name="Heitman J."/>
            <person name="Chen Y."/>
            <person name="Sun S."/>
            <person name="Springer D."/>
            <person name="Dromer F."/>
            <person name="Young S."/>
            <person name="Zeng Q."/>
            <person name="Chapman S."/>
            <person name="Gujja S."/>
            <person name="Saif S."/>
            <person name="Birren B."/>
        </authorList>
    </citation>
    <scope>NUCLEOTIDE SEQUENCE [LARGE SCALE GENOMIC DNA]</scope>
    <source>
        <strain evidence="3">BCC8398</strain>
    </source>
</reference>
<gene>
    <name evidence="2" type="ORF">I316_06798</name>
</gene>
<dbReference type="InterPro" id="IPR000639">
    <property type="entry name" value="Epox_hydrolase-like"/>
</dbReference>
<dbReference type="Proteomes" id="UP000092666">
    <property type="component" value="Unassembled WGS sequence"/>
</dbReference>
<dbReference type="Gene3D" id="3.40.50.1820">
    <property type="entry name" value="alpha/beta hydrolase"/>
    <property type="match status" value="1"/>
</dbReference>
<dbReference type="GO" id="GO:0016020">
    <property type="term" value="C:membrane"/>
    <property type="evidence" value="ECO:0007669"/>
    <property type="project" value="TreeGrafter"/>
</dbReference>
<dbReference type="GO" id="GO:0003824">
    <property type="term" value="F:catalytic activity"/>
    <property type="evidence" value="ECO:0007669"/>
    <property type="project" value="InterPro"/>
</dbReference>
<keyword evidence="3" id="KW-1185">Reference proteome</keyword>
<dbReference type="PANTHER" id="PTHR43798:SF33">
    <property type="entry name" value="HYDROLASE, PUTATIVE (AFU_ORTHOLOGUE AFUA_2G14860)-RELATED"/>
    <property type="match status" value="1"/>
</dbReference>
<dbReference type="InterPro" id="IPR050266">
    <property type="entry name" value="AB_hydrolase_sf"/>
</dbReference>
<feature type="domain" description="AB hydrolase-1" evidence="1">
    <location>
        <begin position="29"/>
        <end position="272"/>
    </location>
</feature>
<dbReference type="PANTHER" id="PTHR43798">
    <property type="entry name" value="MONOACYLGLYCEROL LIPASE"/>
    <property type="match status" value="1"/>
</dbReference>
<evidence type="ECO:0000259" key="1">
    <source>
        <dbReference type="Pfam" id="PF00561"/>
    </source>
</evidence>
<dbReference type="InterPro" id="IPR029058">
    <property type="entry name" value="AB_hydrolase_fold"/>
</dbReference>
<dbReference type="AlphaFoldDB" id="A0A1B9GKL5"/>
<dbReference type="OrthoDB" id="2559954at2759"/>
<evidence type="ECO:0000313" key="3">
    <source>
        <dbReference type="Proteomes" id="UP000092666"/>
    </source>
</evidence>
<dbReference type="Pfam" id="PF00561">
    <property type="entry name" value="Abhydrolase_1"/>
    <property type="match status" value="1"/>
</dbReference>
<dbReference type="STRING" id="1296120.A0A1B9GKL5"/>
<dbReference type="PRINTS" id="PR00111">
    <property type="entry name" value="ABHYDROLASE"/>
</dbReference>
<accession>A0A1B9GKL5</accession>
<dbReference type="SUPFAM" id="SSF53474">
    <property type="entry name" value="alpha/beta-Hydrolases"/>
    <property type="match status" value="1"/>
</dbReference>
<organism evidence="2 3">
    <name type="scientific">Kwoniella heveanensis BCC8398</name>
    <dbReference type="NCBI Taxonomy" id="1296120"/>
    <lineage>
        <taxon>Eukaryota</taxon>
        <taxon>Fungi</taxon>
        <taxon>Dikarya</taxon>
        <taxon>Basidiomycota</taxon>
        <taxon>Agaricomycotina</taxon>
        <taxon>Tremellomycetes</taxon>
        <taxon>Tremellales</taxon>
        <taxon>Cryptococcaceae</taxon>
        <taxon>Kwoniella</taxon>
    </lineage>
</organism>
<dbReference type="PRINTS" id="PR00412">
    <property type="entry name" value="EPOXHYDRLASE"/>
</dbReference>
<reference evidence="2 3" key="1">
    <citation type="submission" date="2013-07" db="EMBL/GenBank/DDBJ databases">
        <title>The Genome Sequence of Cryptococcus heveanensis BCC8398.</title>
        <authorList>
            <consortium name="The Broad Institute Genome Sequencing Platform"/>
            <person name="Cuomo C."/>
            <person name="Litvintseva A."/>
            <person name="Chen Y."/>
            <person name="Heitman J."/>
            <person name="Sun S."/>
            <person name="Springer D."/>
            <person name="Dromer F."/>
            <person name="Young S.K."/>
            <person name="Zeng Q."/>
            <person name="Gargeya S."/>
            <person name="Fitzgerald M."/>
            <person name="Abouelleil A."/>
            <person name="Alvarado L."/>
            <person name="Berlin A.M."/>
            <person name="Chapman S.B."/>
            <person name="Dewar J."/>
            <person name="Goldberg J."/>
            <person name="Griggs A."/>
            <person name="Gujja S."/>
            <person name="Hansen M."/>
            <person name="Howarth C."/>
            <person name="Imamovic A."/>
            <person name="Larimer J."/>
            <person name="McCowan C."/>
            <person name="Murphy C."/>
            <person name="Pearson M."/>
            <person name="Priest M."/>
            <person name="Roberts A."/>
            <person name="Saif S."/>
            <person name="Shea T."/>
            <person name="Sykes S."/>
            <person name="Wortman J."/>
            <person name="Nusbaum C."/>
            <person name="Birren B."/>
        </authorList>
    </citation>
    <scope>NUCLEOTIDE SEQUENCE [LARGE SCALE GENOMIC DNA]</scope>
    <source>
        <strain evidence="2 3">BCC8398</strain>
    </source>
</reference>
<evidence type="ECO:0000313" key="2">
    <source>
        <dbReference type="EMBL" id="OCF31599.1"/>
    </source>
</evidence>
<sequence>MSTQETPLQHVEINGASLAYRIIGKPDAPLFITLHGGRGFGSHGSDFRAYQSLCDQYRVLSFDFRGHGQSSPTPPYTFAKIVEDVEALRKHFAGDDQAIICGGSFGGYIAQQYAITYPNKVSQLILRGTAPSHEHEAEALVIIKQRLHRAPMASVDMLRKVFSSFKDDAEMALVMFAIGPLYSEGKYDPDKGLESCRNTIYRADSHNALYSEEEKYFDYRDRLKEITAPTLIIVGEKDWICPPSQSEIIHRGIPNSQLLVVPNANHSVHHEKNAEVIQAIRKFLG</sequence>
<name>A0A1B9GKL5_9TREE</name>
<dbReference type="InterPro" id="IPR000073">
    <property type="entry name" value="AB_hydrolase_1"/>
</dbReference>
<protein>
    <recommendedName>
        <fullName evidence="1">AB hydrolase-1 domain-containing protein</fullName>
    </recommendedName>
</protein>